<dbReference type="InterPro" id="IPR036390">
    <property type="entry name" value="WH_DNA-bd_sf"/>
</dbReference>
<dbReference type="Proteomes" id="UP001348641">
    <property type="component" value="Unassembled WGS sequence"/>
</dbReference>
<dbReference type="Gene3D" id="1.10.10.10">
    <property type="entry name" value="Winged helix-like DNA-binding domain superfamily/Winged helix DNA-binding domain"/>
    <property type="match status" value="1"/>
</dbReference>
<dbReference type="EMBL" id="JAUUCC010000030">
    <property type="protein sequence ID" value="MEE2051492.1"/>
    <property type="molecule type" value="Genomic_DNA"/>
</dbReference>
<sequence length="155" mass="17629">MNETPRWLEAEEKAAWDSFIHMQETLIGRLSRLLQADSGMSASDYIVLVNLTERSEGKLRLLELADLVNWEKSRMSHQVRRMAKRGLVAREECPDDARGAFVVATPAGHKAIEDAAPLHVEHVRRLFIDALTPNQLSTFARLSQRVSDHMEKQPD</sequence>
<reference evidence="2 3" key="1">
    <citation type="submission" date="2023-07" db="EMBL/GenBank/DDBJ databases">
        <authorList>
            <person name="Girao M."/>
            <person name="Carvalho M.F."/>
        </authorList>
    </citation>
    <scope>NUCLEOTIDE SEQUENCE [LARGE SCALE GENOMIC DNA]</scope>
    <source>
        <strain evidence="2 3">66/93</strain>
    </source>
</reference>
<proteinExistence type="predicted"/>
<dbReference type="RefSeq" id="WP_330158612.1">
    <property type="nucleotide sequence ID" value="NZ_BAAAJA010000009.1"/>
</dbReference>
<organism evidence="2 3">
    <name type="scientific">Nocardiopsis tropica</name>
    <dbReference type="NCBI Taxonomy" id="109330"/>
    <lineage>
        <taxon>Bacteria</taxon>
        <taxon>Bacillati</taxon>
        <taxon>Actinomycetota</taxon>
        <taxon>Actinomycetes</taxon>
        <taxon>Streptosporangiales</taxon>
        <taxon>Nocardiopsidaceae</taxon>
        <taxon>Nocardiopsis</taxon>
    </lineage>
</organism>
<dbReference type="SUPFAM" id="SSF46785">
    <property type="entry name" value="Winged helix' DNA-binding domain"/>
    <property type="match status" value="1"/>
</dbReference>
<accession>A0ABU7KS82</accession>
<dbReference type="PROSITE" id="PS50995">
    <property type="entry name" value="HTH_MARR_2"/>
    <property type="match status" value="1"/>
</dbReference>
<evidence type="ECO:0000259" key="1">
    <source>
        <dbReference type="PROSITE" id="PS50995"/>
    </source>
</evidence>
<evidence type="ECO:0000313" key="2">
    <source>
        <dbReference type="EMBL" id="MEE2051492.1"/>
    </source>
</evidence>
<name>A0ABU7KS82_9ACTN</name>
<dbReference type="InterPro" id="IPR000835">
    <property type="entry name" value="HTH_MarR-typ"/>
</dbReference>
<gene>
    <name evidence="2" type="ORF">Q8A49_13415</name>
</gene>
<dbReference type="InterPro" id="IPR036388">
    <property type="entry name" value="WH-like_DNA-bd_sf"/>
</dbReference>
<dbReference type="Pfam" id="PF13463">
    <property type="entry name" value="HTH_27"/>
    <property type="match status" value="1"/>
</dbReference>
<dbReference type="InterPro" id="IPR039422">
    <property type="entry name" value="MarR/SlyA-like"/>
</dbReference>
<protein>
    <submittedName>
        <fullName evidence="2">MarR family winged helix-turn-helix transcriptional regulator</fullName>
    </submittedName>
</protein>
<dbReference type="PANTHER" id="PTHR33164">
    <property type="entry name" value="TRANSCRIPTIONAL REGULATOR, MARR FAMILY"/>
    <property type="match status" value="1"/>
</dbReference>
<dbReference type="PANTHER" id="PTHR33164:SF99">
    <property type="entry name" value="MARR FAMILY REGULATORY PROTEIN"/>
    <property type="match status" value="1"/>
</dbReference>
<comment type="caution">
    <text evidence="2">The sequence shown here is derived from an EMBL/GenBank/DDBJ whole genome shotgun (WGS) entry which is preliminary data.</text>
</comment>
<evidence type="ECO:0000313" key="3">
    <source>
        <dbReference type="Proteomes" id="UP001348641"/>
    </source>
</evidence>
<feature type="domain" description="HTH marR-type" evidence="1">
    <location>
        <begin position="1"/>
        <end position="148"/>
    </location>
</feature>
<dbReference type="SMART" id="SM00347">
    <property type="entry name" value="HTH_MARR"/>
    <property type="match status" value="1"/>
</dbReference>